<evidence type="ECO:0000256" key="6">
    <source>
        <dbReference type="ARBA" id="ARBA00023014"/>
    </source>
</evidence>
<evidence type="ECO:0000256" key="3">
    <source>
        <dbReference type="ARBA" id="ARBA00022691"/>
    </source>
</evidence>
<protein>
    <submittedName>
        <fullName evidence="10">Anaerobic sulfatase maturase</fullName>
    </submittedName>
</protein>
<feature type="domain" description="Radical SAM core" evidence="9">
    <location>
        <begin position="12"/>
        <end position="246"/>
    </location>
</feature>
<name>A0ABW0BG30_9ACTN</name>
<dbReference type="InterPro" id="IPR047207">
    <property type="entry name" value="SPASM_anSME"/>
</dbReference>
<keyword evidence="2" id="KW-0004">4Fe-4S</keyword>
<dbReference type="InterPro" id="IPR023885">
    <property type="entry name" value="4Fe4S-binding_SPASM_dom"/>
</dbReference>
<comment type="similarity">
    <text evidence="7">Belongs to the radical SAM superfamily. Anaerobic sulfatase-maturating enzyme family.</text>
</comment>
<dbReference type="NCBIfam" id="TIGR03942">
    <property type="entry name" value="sulfatase_rSAM"/>
    <property type="match status" value="1"/>
</dbReference>
<evidence type="ECO:0000256" key="1">
    <source>
        <dbReference type="ARBA" id="ARBA00001966"/>
    </source>
</evidence>
<evidence type="ECO:0000313" key="11">
    <source>
        <dbReference type="Proteomes" id="UP001596087"/>
    </source>
</evidence>
<evidence type="ECO:0000313" key="10">
    <source>
        <dbReference type="EMBL" id="MFC5175751.1"/>
    </source>
</evidence>
<dbReference type="InterPro" id="IPR013785">
    <property type="entry name" value="Aldolase_TIM"/>
</dbReference>
<comment type="caution">
    <text evidence="10">The sequence shown here is derived from an EMBL/GenBank/DDBJ whole genome shotgun (WGS) entry which is preliminary data.</text>
</comment>
<dbReference type="SFLD" id="SFLDS00029">
    <property type="entry name" value="Radical_SAM"/>
    <property type="match status" value="1"/>
</dbReference>
<dbReference type="CDD" id="cd01335">
    <property type="entry name" value="Radical_SAM"/>
    <property type="match status" value="1"/>
</dbReference>
<reference evidence="11" key="1">
    <citation type="journal article" date="2019" name="Int. J. Syst. Evol. Microbiol.">
        <title>The Global Catalogue of Microorganisms (GCM) 10K type strain sequencing project: providing services to taxonomists for standard genome sequencing and annotation.</title>
        <authorList>
            <consortium name="The Broad Institute Genomics Platform"/>
            <consortium name="The Broad Institute Genome Sequencing Center for Infectious Disease"/>
            <person name="Wu L."/>
            <person name="Ma J."/>
        </authorList>
    </citation>
    <scope>NUCLEOTIDE SEQUENCE [LARGE SCALE GENOMIC DNA]</scope>
    <source>
        <strain evidence="11">DFY41</strain>
    </source>
</reference>
<dbReference type="CDD" id="cd21120">
    <property type="entry name" value="SPASM_anSME"/>
    <property type="match status" value="1"/>
</dbReference>
<comment type="cofactor">
    <cofactor evidence="1">
        <name>[4Fe-4S] cluster</name>
        <dbReference type="ChEBI" id="CHEBI:49883"/>
    </cofactor>
</comment>
<evidence type="ECO:0000256" key="7">
    <source>
        <dbReference type="ARBA" id="ARBA00023601"/>
    </source>
</evidence>
<dbReference type="InterPro" id="IPR007197">
    <property type="entry name" value="rSAM"/>
</dbReference>
<dbReference type="Proteomes" id="UP001596087">
    <property type="component" value="Unassembled WGS sequence"/>
</dbReference>
<keyword evidence="5" id="KW-0408">Iron</keyword>
<dbReference type="PROSITE" id="PS51918">
    <property type="entry name" value="RADICAL_SAM"/>
    <property type="match status" value="1"/>
</dbReference>
<dbReference type="SFLD" id="SFLDF00285">
    <property type="entry name" value="anaerobic_Ser-type_sulfatase-m"/>
    <property type="match status" value="1"/>
</dbReference>
<sequence>MAQASAAARGVDAGRRRPFHVMAKPTGPACNLACDYCFYLDTSRLFPDPHTRMSEDVLSRYLEQLFAGQPDGEVVVAWQGGEPTLRGIDFYRKAVELERRFARPGQTVLNTLQTNGVLLDRPWVTFLRRQGFLVGLSIDGPAEVHDAYRRNHAGRPSFAAVRRAVDLLTGAGVPWNALTTVHAANQDRGREVYCFLRDECGARFMQFIPVVTPLQDVGGSWEPGEWAVRPGAYGRFLVDVFEDWVRRDVGSVFVQMFDTTLGNTLGEPGGLCVHQPACGDAVVLEHDGSVYACDHFVDARHRLGSIMDRTLLEMVESPAQLAFKRAKGASLPQVCRHCPVRRLCHGGCPKDRFVRAADDGAPGNYLCPDYRLFFQHVATPMAVMCQALRRGASPDHVMEVYARADERRRPEDRCTCGRDRAWSDCHGRAPSAAHRAEPTAGGTPD</sequence>
<keyword evidence="3" id="KW-0949">S-adenosyl-L-methionine</keyword>
<dbReference type="InterPro" id="IPR034491">
    <property type="entry name" value="Anaerob_Ser_sulfatase-maturase"/>
</dbReference>
<evidence type="ECO:0000259" key="9">
    <source>
        <dbReference type="PROSITE" id="PS51918"/>
    </source>
</evidence>
<dbReference type="Gene3D" id="3.20.20.70">
    <property type="entry name" value="Aldolase class I"/>
    <property type="match status" value="1"/>
</dbReference>
<dbReference type="Pfam" id="PF04055">
    <property type="entry name" value="Radical_SAM"/>
    <property type="match status" value="1"/>
</dbReference>
<evidence type="ECO:0000256" key="2">
    <source>
        <dbReference type="ARBA" id="ARBA00022485"/>
    </source>
</evidence>
<evidence type="ECO:0000256" key="4">
    <source>
        <dbReference type="ARBA" id="ARBA00022723"/>
    </source>
</evidence>
<dbReference type="NCBIfam" id="TIGR04085">
    <property type="entry name" value="rSAM_more_4Fe4S"/>
    <property type="match status" value="1"/>
</dbReference>
<proteinExistence type="inferred from homology"/>
<dbReference type="SFLD" id="SFLDG01386">
    <property type="entry name" value="main_SPASM_domain-containing"/>
    <property type="match status" value="1"/>
</dbReference>
<evidence type="ECO:0000256" key="8">
    <source>
        <dbReference type="SAM" id="MobiDB-lite"/>
    </source>
</evidence>
<dbReference type="PANTHER" id="PTHR43273:SF3">
    <property type="entry name" value="ANAEROBIC SULFATASE-MATURATING ENZYME HOMOLOG ASLB-RELATED"/>
    <property type="match status" value="1"/>
</dbReference>
<keyword evidence="4" id="KW-0479">Metal-binding</keyword>
<dbReference type="SFLD" id="SFLDG01072">
    <property type="entry name" value="dehydrogenase_like"/>
    <property type="match status" value="1"/>
</dbReference>
<dbReference type="SFLD" id="SFLDG01067">
    <property type="entry name" value="SPASM/twitch_domain_containing"/>
    <property type="match status" value="1"/>
</dbReference>
<accession>A0ABW0BG30</accession>
<dbReference type="InterPro" id="IPR023867">
    <property type="entry name" value="Sulphatase_maturase_rSAM"/>
</dbReference>
<keyword evidence="11" id="KW-1185">Reference proteome</keyword>
<organism evidence="10 11">
    <name type="scientific">Nocardioides taihuensis</name>
    <dbReference type="NCBI Taxonomy" id="1835606"/>
    <lineage>
        <taxon>Bacteria</taxon>
        <taxon>Bacillati</taxon>
        <taxon>Actinomycetota</taxon>
        <taxon>Actinomycetes</taxon>
        <taxon>Propionibacteriales</taxon>
        <taxon>Nocardioidaceae</taxon>
        <taxon>Nocardioides</taxon>
    </lineage>
</organism>
<dbReference type="PANTHER" id="PTHR43273">
    <property type="entry name" value="ANAEROBIC SULFATASE-MATURATING ENZYME HOMOLOG ASLB-RELATED"/>
    <property type="match status" value="1"/>
</dbReference>
<feature type="region of interest" description="Disordered" evidence="8">
    <location>
        <begin position="426"/>
        <end position="445"/>
    </location>
</feature>
<dbReference type="EMBL" id="JBHSKD010000004">
    <property type="protein sequence ID" value="MFC5175751.1"/>
    <property type="molecule type" value="Genomic_DNA"/>
</dbReference>
<gene>
    <name evidence="10" type="ORF">ACFPGP_03640</name>
</gene>
<dbReference type="InterPro" id="IPR058240">
    <property type="entry name" value="rSAM_sf"/>
</dbReference>
<dbReference type="RefSeq" id="WP_378587012.1">
    <property type="nucleotide sequence ID" value="NZ_JBHSKD010000004.1"/>
</dbReference>
<dbReference type="Pfam" id="PF13186">
    <property type="entry name" value="SPASM"/>
    <property type="match status" value="1"/>
</dbReference>
<dbReference type="SUPFAM" id="SSF102114">
    <property type="entry name" value="Radical SAM enzymes"/>
    <property type="match status" value="1"/>
</dbReference>
<keyword evidence="6" id="KW-0411">Iron-sulfur</keyword>
<evidence type="ECO:0000256" key="5">
    <source>
        <dbReference type="ARBA" id="ARBA00023004"/>
    </source>
</evidence>